<dbReference type="Proteomes" id="UP000611554">
    <property type="component" value="Unassembled WGS sequence"/>
</dbReference>
<feature type="transmembrane region" description="Helical" evidence="6">
    <location>
        <begin position="77"/>
        <end position="98"/>
    </location>
</feature>
<reference evidence="8" key="1">
    <citation type="journal article" date="2019" name="Int. J. Syst. Evol. Microbiol.">
        <title>The Global Catalogue of Microorganisms (GCM) 10K type strain sequencing project: providing services to taxonomists for standard genome sequencing and annotation.</title>
        <authorList>
            <consortium name="The Broad Institute Genomics Platform"/>
            <consortium name="The Broad Institute Genome Sequencing Center for Infectious Disease"/>
            <person name="Wu L."/>
            <person name="Ma J."/>
        </authorList>
    </citation>
    <scope>NUCLEOTIDE SEQUENCE [LARGE SCALE GENOMIC DNA]</scope>
    <source>
        <strain evidence="8">JCM 3115</strain>
    </source>
</reference>
<gene>
    <name evidence="7" type="ORF">GCM10010140_36690</name>
</gene>
<feature type="transmembrane region" description="Helical" evidence="6">
    <location>
        <begin position="118"/>
        <end position="141"/>
    </location>
</feature>
<keyword evidence="6" id="KW-0812">Transmembrane</keyword>
<comment type="caution">
    <text evidence="7">The sequence shown here is derived from an EMBL/GenBank/DDBJ whole genome shotgun (WGS) entry which is preliminary data.</text>
</comment>
<dbReference type="Pfam" id="PF01554">
    <property type="entry name" value="MatE"/>
    <property type="match status" value="2"/>
</dbReference>
<evidence type="ECO:0000256" key="4">
    <source>
        <dbReference type="ARBA" id="ARBA00022448"/>
    </source>
</evidence>
<comment type="function">
    <text evidence="1">Multidrug efflux pump.</text>
</comment>
<keyword evidence="6" id="KW-0472">Membrane</keyword>
<dbReference type="PANTHER" id="PTHR43298">
    <property type="entry name" value="MULTIDRUG RESISTANCE PROTEIN NORM-RELATED"/>
    <property type="match status" value="1"/>
</dbReference>
<feature type="transmembrane region" description="Helical" evidence="6">
    <location>
        <begin position="425"/>
        <end position="445"/>
    </location>
</feature>
<keyword evidence="4" id="KW-0813">Transport</keyword>
<feature type="transmembrane region" description="Helical" evidence="6">
    <location>
        <begin position="7"/>
        <end position="29"/>
    </location>
</feature>
<name>A0ABQ2R0B5_9ACTN</name>
<evidence type="ECO:0000313" key="8">
    <source>
        <dbReference type="Proteomes" id="UP000611554"/>
    </source>
</evidence>
<evidence type="ECO:0000256" key="6">
    <source>
        <dbReference type="SAM" id="Phobius"/>
    </source>
</evidence>
<feature type="transmembrane region" description="Helical" evidence="6">
    <location>
        <begin position="367"/>
        <end position="385"/>
    </location>
</feature>
<dbReference type="RefSeq" id="WP_189247678.1">
    <property type="nucleotide sequence ID" value="NZ_BMQJ01000008.1"/>
</dbReference>
<feature type="transmembrane region" description="Helical" evidence="6">
    <location>
        <begin position="292"/>
        <end position="311"/>
    </location>
</feature>
<dbReference type="EMBL" id="BMQJ01000008">
    <property type="protein sequence ID" value="GGQ03077.1"/>
    <property type="molecule type" value="Genomic_DNA"/>
</dbReference>
<evidence type="ECO:0000256" key="2">
    <source>
        <dbReference type="ARBA" id="ARBA00010199"/>
    </source>
</evidence>
<feature type="transmembrane region" description="Helical" evidence="6">
    <location>
        <begin position="331"/>
        <end position="355"/>
    </location>
</feature>
<keyword evidence="8" id="KW-1185">Reference proteome</keyword>
<keyword evidence="6" id="KW-1133">Transmembrane helix</keyword>
<feature type="transmembrane region" description="Helical" evidence="6">
    <location>
        <begin position="153"/>
        <end position="173"/>
    </location>
</feature>
<sequence>MKLLRLALPVYVELLTAVVAVGLIDLLWVSPLGGPAVATVTIATAAENLALGVVLAVSTGTTVAVGRRDGREPLGPVVRTAWLLGGAVSLAVAVPGVLLREPLARLFTEDPGTARLTAGFFLVSLGGLPVFYAQTLTDGIFKGLGDTATPMRTALLCNALVIALDPLFVYGLGMGVQGAAAATVAARAVALGVALTLLSRRLSRHATSGRPARARRPDDADTVRVVRTGATGDAGDAGDAGEIVRVVKTGGTGNVGEIVRTGLPMSGDFLARSLVGMLMVELVGGFGVTPLAAYGTGTKIMLAGVMAFYALRQAAMIQTARSGRAGPAPFLGLAAGGIVAAVLNAVAVPAAGLFTSDAAVAAGTVDFLRWMTLYLVPFGALIAAGGTLQASGRGGRVLAATLAGFAVQLVLAHALGAALGVTGVWLAMAAGTALAAALVTVLGAAGSPAGKPVAALPNLDS</sequence>
<comment type="similarity">
    <text evidence="2">Belongs to the multi antimicrobial extrusion (MATE) (TC 2.A.66.1) family.</text>
</comment>
<dbReference type="InterPro" id="IPR002528">
    <property type="entry name" value="MATE_fam"/>
</dbReference>
<feature type="transmembrane region" description="Helical" evidence="6">
    <location>
        <begin position="269"/>
        <end position="286"/>
    </location>
</feature>
<evidence type="ECO:0000256" key="5">
    <source>
        <dbReference type="ARBA" id="ARBA00031636"/>
    </source>
</evidence>
<evidence type="ECO:0000256" key="1">
    <source>
        <dbReference type="ARBA" id="ARBA00003408"/>
    </source>
</evidence>
<evidence type="ECO:0000313" key="7">
    <source>
        <dbReference type="EMBL" id="GGQ03077.1"/>
    </source>
</evidence>
<evidence type="ECO:0000256" key="3">
    <source>
        <dbReference type="ARBA" id="ARBA00020268"/>
    </source>
</evidence>
<protein>
    <recommendedName>
        <fullName evidence="3">Probable multidrug resistance protein NorM</fullName>
    </recommendedName>
    <alternativeName>
        <fullName evidence="5">Multidrug-efflux transporter</fullName>
    </alternativeName>
</protein>
<organism evidence="7 8">
    <name type="scientific">Streptosporangium pseudovulgare</name>
    <dbReference type="NCBI Taxonomy" id="35765"/>
    <lineage>
        <taxon>Bacteria</taxon>
        <taxon>Bacillati</taxon>
        <taxon>Actinomycetota</taxon>
        <taxon>Actinomycetes</taxon>
        <taxon>Streptosporangiales</taxon>
        <taxon>Streptosporangiaceae</taxon>
        <taxon>Streptosporangium</taxon>
    </lineage>
</organism>
<feature type="transmembrane region" description="Helical" evidence="6">
    <location>
        <begin position="397"/>
        <end position="419"/>
    </location>
</feature>
<dbReference type="InterPro" id="IPR050222">
    <property type="entry name" value="MATE_MdtK"/>
</dbReference>
<proteinExistence type="inferred from homology"/>
<accession>A0ABQ2R0B5</accession>
<dbReference type="PANTHER" id="PTHR43298:SF2">
    <property type="entry name" value="FMN_FAD EXPORTER YEEO-RELATED"/>
    <property type="match status" value="1"/>
</dbReference>
<feature type="transmembrane region" description="Helical" evidence="6">
    <location>
        <begin position="179"/>
        <end position="198"/>
    </location>
</feature>